<keyword evidence="3" id="KW-1185">Reference proteome</keyword>
<accession>A0A6N7PVN4</accession>
<protein>
    <submittedName>
        <fullName evidence="2">Uncharacterized protein</fullName>
    </submittedName>
</protein>
<feature type="region of interest" description="Disordered" evidence="1">
    <location>
        <begin position="648"/>
        <end position="679"/>
    </location>
</feature>
<dbReference type="RefSeq" id="WP_153821128.1">
    <property type="nucleotide sequence ID" value="NZ_WJIE01000005.1"/>
</dbReference>
<comment type="caution">
    <text evidence="2">The sequence shown here is derived from an EMBL/GenBank/DDBJ whole genome shotgun (WGS) entry which is preliminary data.</text>
</comment>
<evidence type="ECO:0000256" key="1">
    <source>
        <dbReference type="SAM" id="MobiDB-lite"/>
    </source>
</evidence>
<dbReference type="Proteomes" id="UP000440224">
    <property type="component" value="Unassembled WGS sequence"/>
</dbReference>
<evidence type="ECO:0000313" key="3">
    <source>
        <dbReference type="Proteomes" id="UP000440224"/>
    </source>
</evidence>
<dbReference type="EMBL" id="WJIE01000005">
    <property type="protein sequence ID" value="MRG94325.1"/>
    <property type="molecule type" value="Genomic_DNA"/>
</dbReference>
<gene>
    <name evidence="2" type="ORF">GF068_20720</name>
</gene>
<feature type="compositionally biased region" description="Acidic residues" evidence="1">
    <location>
        <begin position="670"/>
        <end position="679"/>
    </location>
</feature>
<dbReference type="AlphaFoldDB" id="A0A6N7PVN4"/>
<reference evidence="2 3" key="1">
    <citation type="submission" date="2019-10" db="EMBL/GenBank/DDBJ databases">
        <title>A soil myxobacterium in the family Polyangiaceae.</title>
        <authorList>
            <person name="Li Y."/>
            <person name="Wang J."/>
        </authorList>
    </citation>
    <scope>NUCLEOTIDE SEQUENCE [LARGE SCALE GENOMIC DNA]</scope>
    <source>
        <strain evidence="2 3">DSM 14734</strain>
    </source>
</reference>
<sequence length="679" mass="74189">MSKKYPLLATAEEIRTIARRAITLMDVLHEGHDDDDAAWNDPDIRRLDHQVFRAAKEAMRFCATAAGLLGDASLLQLVAQLLEEQATWDDHADKDTDVVAEGVGELLRRGAPVNDSVEAFAASPNNEIRAVIAAGLRPTSERAIKLLETLAKDPIAEVRKPAREALATRGELPWWAGKWQRDPLAHLSADDAAALREPIERISAMLDESRWALMKKEREFTDLVAKLPDPIAVDVLETMLSAGGTYETRMPAAGAHLLSREGGIEAFLRVLAGWTKGRSFHLTTEHKAMATGLSHDRAAAVGLAFAKYALSAPGALRDEFSTPYFLAASFAEDMMPPGADLTPIVELVLEAPEVTTRRSDYIISKVASMLGANNARPGALSERLIAARLAGYPGAWSRMSASIDKLLQKAPFELLRPAVEQALRSDDDKLARWGLRCILTDAHAADTDGSRIELAARLCEDTRLRGLITADPTLLKMAITPLRAALRRGELACAEALNVVSTISELWGGVAPSFYARTFTAGEKEASRRKVRDEYAAFLGPEELHGPVTEEEWAALRRVRDASPPDEYTAWMRVLGVLPEGPWHPEDRALLDRAVAAFADDSDLAMPISMCLTGKATVDDLHIFDRLLEGASDQRALIRSNMYSTRERLGLPAKPTEGATKAEATSGGDWMDEDEEDDA</sequence>
<evidence type="ECO:0000313" key="2">
    <source>
        <dbReference type="EMBL" id="MRG94325.1"/>
    </source>
</evidence>
<proteinExistence type="predicted"/>
<name>A0A6N7PVN4_9BACT</name>
<organism evidence="2 3">
    <name type="scientific">Polyangium spumosum</name>
    <dbReference type="NCBI Taxonomy" id="889282"/>
    <lineage>
        <taxon>Bacteria</taxon>
        <taxon>Pseudomonadati</taxon>
        <taxon>Myxococcota</taxon>
        <taxon>Polyangia</taxon>
        <taxon>Polyangiales</taxon>
        <taxon>Polyangiaceae</taxon>
        <taxon>Polyangium</taxon>
    </lineage>
</organism>